<evidence type="ECO:0000256" key="4">
    <source>
        <dbReference type="ARBA" id="ARBA00022989"/>
    </source>
</evidence>
<name>A0A5B7SW69_9LACO</name>
<dbReference type="PANTHER" id="PTHR11101">
    <property type="entry name" value="PHOSPHATE TRANSPORTER"/>
    <property type="match status" value="1"/>
</dbReference>
<reference evidence="7 8" key="1">
    <citation type="submission" date="2019-05" db="EMBL/GenBank/DDBJ databases">
        <title>Genome Sequence of Lactobacillus futsaii Y97, a Potential Probiotic Strain Isolated from the Futsai of Taiwan.</title>
        <authorList>
            <person name="Du X."/>
        </authorList>
    </citation>
    <scope>NUCLEOTIDE SEQUENCE [LARGE SCALE GENOMIC DNA]</scope>
    <source>
        <strain evidence="7 8">Y97</strain>
    </source>
</reference>
<evidence type="ECO:0000256" key="3">
    <source>
        <dbReference type="ARBA" id="ARBA00022692"/>
    </source>
</evidence>
<evidence type="ECO:0000256" key="5">
    <source>
        <dbReference type="ARBA" id="ARBA00023136"/>
    </source>
</evidence>
<evidence type="ECO:0000313" key="8">
    <source>
        <dbReference type="Proteomes" id="UP000310673"/>
    </source>
</evidence>
<feature type="transmembrane region" description="Helical" evidence="6">
    <location>
        <begin position="89"/>
        <end position="111"/>
    </location>
</feature>
<organism evidence="7 8">
    <name type="scientific">Companilactobacillus futsaii</name>
    <dbReference type="NCBI Taxonomy" id="938155"/>
    <lineage>
        <taxon>Bacteria</taxon>
        <taxon>Bacillati</taxon>
        <taxon>Bacillota</taxon>
        <taxon>Bacilli</taxon>
        <taxon>Lactobacillales</taxon>
        <taxon>Lactobacillaceae</taxon>
        <taxon>Companilactobacillus</taxon>
    </lineage>
</organism>
<feature type="transmembrane region" description="Helical" evidence="6">
    <location>
        <begin position="48"/>
        <end position="69"/>
    </location>
</feature>
<accession>A0A5B7SW69</accession>
<keyword evidence="4 6" id="KW-1133">Transmembrane helix</keyword>
<dbReference type="AlphaFoldDB" id="A0A5B7SW69"/>
<keyword evidence="5 6" id="KW-0472">Membrane</keyword>
<dbReference type="KEGG" id="lft:FG051_03325"/>
<sequence>MIKVGVVVNIALIVTVVLVMAVVFVNGWTDAPNAIATAVSTRVLRPNVAIYIAVVMNFLGALVMTLFNAQVAETISNIVSFDGAGNTSQIALAASLFAIVTWAVAAWWFGIPTSESHALIAGLTGAAMALGGLQAVNMTEWWKVIIGLIVSTVFGLGGGYIITKLVILIFRPINRLIANKFFTVGQALSAMAMAFLHGAQDGQKFMGVFMLTLYYNGLTEKTASGGFAIPIWVMILCSVTMGVGTSVGGMRIIKSVGMDMVKLERYQGFSADLGAAITLLFSSLFGIPVSTTHTKTTAIMGAGAAKRFSSVDWSVVRDMVLAWVLTFPGCGLIAYFMSKLFMAIF</sequence>
<dbReference type="GO" id="GO:0005315">
    <property type="term" value="F:phosphate transmembrane transporter activity"/>
    <property type="evidence" value="ECO:0007669"/>
    <property type="project" value="InterPro"/>
</dbReference>
<keyword evidence="2" id="KW-0813">Transport</keyword>
<protein>
    <submittedName>
        <fullName evidence="7">Inorganic phosphate transporter</fullName>
    </submittedName>
</protein>
<comment type="subcellular location">
    <subcellularLocation>
        <location evidence="1">Membrane</location>
        <topology evidence="1">Multi-pass membrane protein</topology>
    </subcellularLocation>
</comment>
<feature type="transmembrane region" description="Helical" evidence="6">
    <location>
        <begin position="6"/>
        <end position="28"/>
    </location>
</feature>
<evidence type="ECO:0000256" key="1">
    <source>
        <dbReference type="ARBA" id="ARBA00004141"/>
    </source>
</evidence>
<evidence type="ECO:0000256" key="2">
    <source>
        <dbReference type="ARBA" id="ARBA00022448"/>
    </source>
</evidence>
<dbReference type="InterPro" id="IPR001204">
    <property type="entry name" value="Phos_transporter"/>
</dbReference>
<evidence type="ECO:0000256" key="6">
    <source>
        <dbReference type="SAM" id="Phobius"/>
    </source>
</evidence>
<dbReference type="GO" id="GO:0035435">
    <property type="term" value="P:phosphate ion transmembrane transport"/>
    <property type="evidence" value="ECO:0007669"/>
    <property type="project" value="TreeGrafter"/>
</dbReference>
<dbReference type="EMBL" id="CP040736">
    <property type="protein sequence ID" value="QCX24196.1"/>
    <property type="molecule type" value="Genomic_DNA"/>
</dbReference>
<gene>
    <name evidence="7" type="ORF">FG051_03325</name>
</gene>
<feature type="transmembrane region" description="Helical" evidence="6">
    <location>
        <begin position="227"/>
        <end position="248"/>
    </location>
</feature>
<dbReference type="Proteomes" id="UP000310673">
    <property type="component" value="Chromosome"/>
</dbReference>
<feature type="transmembrane region" description="Helical" evidence="6">
    <location>
        <begin position="320"/>
        <end position="337"/>
    </location>
</feature>
<dbReference type="GO" id="GO:0016020">
    <property type="term" value="C:membrane"/>
    <property type="evidence" value="ECO:0007669"/>
    <property type="project" value="UniProtKB-SubCell"/>
</dbReference>
<feature type="transmembrane region" description="Helical" evidence="6">
    <location>
        <begin position="118"/>
        <end position="136"/>
    </location>
</feature>
<evidence type="ECO:0000313" key="7">
    <source>
        <dbReference type="EMBL" id="QCX24196.1"/>
    </source>
</evidence>
<proteinExistence type="predicted"/>
<feature type="transmembrane region" description="Helical" evidence="6">
    <location>
        <begin position="269"/>
        <end position="287"/>
    </location>
</feature>
<dbReference type="PANTHER" id="PTHR11101:SF80">
    <property type="entry name" value="PHOSPHATE TRANSPORTER"/>
    <property type="match status" value="1"/>
</dbReference>
<keyword evidence="3 6" id="KW-0812">Transmembrane</keyword>
<feature type="transmembrane region" description="Helical" evidence="6">
    <location>
        <begin position="181"/>
        <end position="199"/>
    </location>
</feature>
<feature type="transmembrane region" description="Helical" evidence="6">
    <location>
        <begin position="142"/>
        <end position="169"/>
    </location>
</feature>
<dbReference type="STRING" id="1423818.FC88_GL001064"/>
<dbReference type="Pfam" id="PF01384">
    <property type="entry name" value="PHO4"/>
    <property type="match status" value="2"/>
</dbReference>